<keyword evidence="2" id="KW-1185">Reference proteome</keyword>
<proteinExistence type="predicted"/>
<comment type="caution">
    <text evidence="1">The sequence shown here is derived from an EMBL/GenBank/DDBJ whole genome shotgun (WGS) entry which is preliminary data.</text>
</comment>
<dbReference type="Proteomes" id="UP001589894">
    <property type="component" value="Unassembled WGS sequence"/>
</dbReference>
<evidence type="ECO:0008006" key="3">
    <source>
        <dbReference type="Google" id="ProtNLM"/>
    </source>
</evidence>
<organism evidence="1 2">
    <name type="scientific">Plantactinospora siamensis</name>
    <dbReference type="NCBI Taxonomy" id="555372"/>
    <lineage>
        <taxon>Bacteria</taxon>
        <taxon>Bacillati</taxon>
        <taxon>Actinomycetota</taxon>
        <taxon>Actinomycetes</taxon>
        <taxon>Micromonosporales</taxon>
        <taxon>Micromonosporaceae</taxon>
        <taxon>Plantactinospora</taxon>
    </lineage>
</organism>
<dbReference type="RefSeq" id="WP_377334390.1">
    <property type="nucleotide sequence ID" value="NZ_JBHLUE010000001.1"/>
</dbReference>
<gene>
    <name evidence="1" type="ORF">ACFFHU_00180</name>
</gene>
<dbReference type="EMBL" id="JBHLUE010000001">
    <property type="protein sequence ID" value="MFC0562600.1"/>
    <property type="molecule type" value="Genomic_DNA"/>
</dbReference>
<protein>
    <recommendedName>
        <fullName evidence="3">WXG100 family type VII secretion target</fullName>
    </recommendedName>
</protein>
<accession>A0ABV6NPA9</accession>
<reference evidence="1 2" key="1">
    <citation type="submission" date="2024-09" db="EMBL/GenBank/DDBJ databases">
        <authorList>
            <person name="Sun Q."/>
            <person name="Mori K."/>
        </authorList>
    </citation>
    <scope>NUCLEOTIDE SEQUENCE [LARGE SCALE GENOMIC DNA]</scope>
    <source>
        <strain evidence="1 2">TBRC 2205</strain>
    </source>
</reference>
<evidence type="ECO:0000313" key="2">
    <source>
        <dbReference type="Proteomes" id="UP001589894"/>
    </source>
</evidence>
<evidence type="ECO:0000313" key="1">
    <source>
        <dbReference type="EMBL" id="MFC0562600.1"/>
    </source>
</evidence>
<sequence length="100" mass="11026">MSGNGYIEFKNEDIVNIATVTRNSQADWDRIWEGVRSRLSGVVSEALDALTGASLEDRTARYHQRTAQYTADLNQQHVAVNNVASISADTNQQMSRVIAG</sequence>
<name>A0ABV6NPA9_9ACTN</name>